<dbReference type="Pfam" id="PF00583">
    <property type="entry name" value="Acetyltransf_1"/>
    <property type="match status" value="1"/>
</dbReference>
<proteinExistence type="inferred from homology"/>
<dbReference type="NCBIfam" id="TIGR00150">
    <property type="entry name" value="T6A_YjeE"/>
    <property type="match status" value="1"/>
</dbReference>
<evidence type="ECO:0000256" key="8">
    <source>
        <dbReference type="ARBA" id="ARBA00022840"/>
    </source>
</evidence>
<evidence type="ECO:0000256" key="5">
    <source>
        <dbReference type="ARBA" id="ARBA00022694"/>
    </source>
</evidence>
<organism evidence="13 14">
    <name type="scientific">Microlunatus ginsengisoli</name>
    <dbReference type="NCBI Taxonomy" id="363863"/>
    <lineage>
        <taxon>Bacteria</taxon>
        <taxon>Bacillati</taxon>
        <taxon>Actinomycetota</taxon>
        <taxon>Actinomycetes</taxon>
        <taxon>Propionibacteriales</taxon>
        <taxon>Propionibacteriaceae</taxon>
        <taxon>Microlunatus</taxon>
    </lineage>
</organism>
<accession>A0ABP6ZUT3</accession>
<protein>
    <recommendedName>
        <fullName evidence="3">tRNA threonylcarbamoyladenosine biosynthesis protein TsaE</fullName>
    </recommendedName>
    <alternativeName>
        <fullName evidence="11">t(6)A37 threonylcarbamoyladenosine biosynthesis protein TsaE</fullName>
    </alternativeName>
</protein>
<evidence type="ECO:0000313" key="13">
    <source>
        <dbReference type="EMBL" id="GAA3620050.1"/>
    </source>
</evidence>
<comment type="caution">
    <text evidence="13">The sequence shown here is derived from an EMBL/GenBank/DDBJ whole genome shotgun (WGS) entry which is preliminary data.</text>
</comment>
<evidence type="ECO:0000256" key="4">
    <source>
        <dbReference type="ARBA" id="ARBA00022490"/>
    </source>
</evidence>
<dbReference type="Gene3D" id="3.40.50.300">
    <property type="entry name" value="P-loop containing nucleotide triphosphate hydrolases"/>
    <property type="match status" value="1"/>
</dbReference>
<dbReference type="CDD" id="cd04301">
    <property type="entry name" value="NAT_SF"/>
    <property type="match status" value="1"/>
</dbReference>
<keyword evidence="4" id="KW-0963">Cytoplasm</keyword>
<dbReference type="InterPro" id="IPR000182">
    <property type="entry name" value="GNAT_dom"/>
</dbReference>
<evidence type="ECO:0000256" key="9">
    <source>
        <dbReference type="ARBA" id="ARBA00022842"/>
    </source>
</evidence>
<evidence type="ECO:0000313" key="14">
    <source>
        <dbReference type="Proteomes" id="UP001501490"/>
    </source>
</evidence>
<evidence type="ECO:0000256" key="1">
    <source>
        <dbReference type="ARBA" id="ARBA00004496"/>
    </source>
</evidence>
<dbReference type="Pfam" id="PF02367">
    <property type="entry name" value="TsaE"/>
    <property type="match status" value="1"/>
</dbReference>
<sequence length="330" mass="34396">MPLVNASVSALVIAVASFDDAPAMVEVIHAAFGARPPLDPPSTAVDETADSIAELLAAGGGIYAEVDGQPAGSIVISPLSDTLATFQRVSVHPDFQRHGVASAMVDAALAYAAELGFRRVELFARIEFDELIAFWQHRGFEPVRPQPHGVILGRDLPTALVVPTAAAMQAVGSRLAAVLRPGDVVIASGELGAGKTTLTQGIAAGLGVSGQVISPTFVLSRIHPAPGGRPHLVHVDAYRLGDAAELDDLDLDATLERSVTVVEWGEGIAEGLAEDRLQIDIVRTGGTADPDEPDDPRTVIISAVGERWRAVDLTSALGTYVATFEGADRG</sequence>
<dbReference type="PANTHER" id="PTHR33540">
    <property type="entry name" value="TRNA THREONYLCARBAMOYLADENOSINE BIOSYNTHESIS PROTEIN TSAE"/>
    <property type="match status" value="1"/>
</dbReference>
<evidence type="ECO:0000256" key="2">
    <source>
        <dbReference type="ARBA" id="ARBA00007599"/>
    </source>
</evidence>
<dbReference type="PROSITE" id="PS51186">
    <property type="entry name" value="GNAT"/>
    <property type="match status" value="1"/>
</dbReference>
<dbReference type="SUPFAM" id="SSF55729">
    <property type="entry name" value="Acyl-CoA N-acyltransferases (Nat)"/>
    <property type="match status" value="1"/>
</dbReference>
<dbReference type="InterPro" id="IPR016181">
    <property type="entry name" value="Acyl_CoA_acyltransferase"/>
</dbReference>
<keyword evidence="9" id="KW-0460">Magnesium</keyword>
<keyword evidence="6" id="KW-0479">Metal-binding</keyword>
<evidence type="ECO:0000256" key="11">
    <source>
        <dbReference type="ARBA" id="ARBA00032441"/>
    </source>
</evidence>
<comment type="subcellular location">
    <subcellularLocation>
        <location evidence="1">Cytoplasm</location>
    </subcellularLocation>
</comment>
<evidence type="ECO:0000256" key="6">
    <source>
        <dbReference type="ARBA" id="ARBA00022723"/>
    </source>
</evidence>
<evidence type="ECO:0000256" key="3">
    <source>
        <dbReference type="ARBA" id="ARBA00019010"/>
    </source>
</evidence>
<dbReference type="Proteomes" id="UP001501490">
    <property type="component" value="Unassembled WGS sequence"/>
</dbReference>
<comment type="similarity">
    <text evidence="2">Belongs to the TsaE family.</text>
</comment>
<feature type="domain" description="N-acetyltransferase" evidence="12">
    <location>
        <begin position="11"/>
        <end position="157"/>
    </location>
</feature>
<gene>
    <name evidence="13" type="ORF">GCM10022236_22890</name>
</gene>
<name>A0ABP6ZUT3_9ACTN</name>
<dbReference type="SUPFAM" id="SSF52540">
    <property type="entry name" value="P-loop containing nucleoside triphosphate hydrolases"/>
    <property type="match status" value="1"/>
</dbReference>
<dbReference type="PANTHER" id="PTHR33540:SF2">
    <property type="entry name" value="TRNA THREONYLCARBAMOYLADENOSINE BIOSYNTHESIS PROTEIN TSAE"/>
    <property type="match status" value="1"/>
</dbReference>
<evidence type="ECO:0000256" key="7">
    <source>
        <dbReference type="ARBA" id="ARBA00022741"/>
    </source>
</evidence>
<keyword evidence="8" id="KW-0067">ATP-binding</keyword>
<keyword evidence="14" id="KW-1185">Reference proteome</keyword>
<dbReference type="InterPro" id="IPR003442">
    <property type="entry name" value="T6A_TsaE"/>
</dbReference>
<reference evidence="14" key="1">
    <citation type="journal article" date="2019" name="Int. J. Syst. Evol. Microbiol.">
        <title>The Global Catalogue of Microorganisms (GCM) 10K type strain sequencing project: providing services to taxonomists for standard genome sequencing and annotation.</title>
        <authorList>
            <consortium name="The Broad Institute Genomics Platform"/>
            <consortium name="The Broad Institute Genome Sequencing Center for Infectious Disease"/>
            <person name="Wu L."/>
            <person name="Ma J."/>
        </authorList>
    </citation>
    <scope>NUCLEOTIDE SEQUENCE [LARGE SCALE GENOMIC DNA]</scope>
    <source>
        <strain evidence="14">JCM 16929</strain>
    </source>
</reference>
<dbReference type="InterPro" id="IPR027417">
    <property type="entry name" value="P-loop_NTPase"/>
</dbReference>
<evidence type="ECO:0000259" key="12">
    <source>
        <dbReference type="PROSITE" id="PS51186"/>
    </source>
</evidence>
<keyword evidence="7" id="KW-0547">Nucleotide-binding</keyword>
<comment type="function">
    <text evidence="10">Required for the formation of a threonylcarbamoyl group on adenosine at position 37 (t(6)A37) in tRNAs that read codons beginning with adenine. Is involved in the transfer of the threonylcarbamoyl moiety of threonylcarbamoyl-AMP (TC-AMP) to the N6 group of A37, together with TsaD and TsaB. TsaE seems to play an indirect role in the t(6)A biosynthesis pathway, possibly in regulating the core enzymatic function of TsaD.</text>
</comment>
<keyword evidence="5" id="KW-0819">tRNA processing</keyword>
<dbReference type="EMBL" id="BAABAB010000015">
    <property type="protein sequence ID" value="GAA3620050.1"/>
    <property type="molecule type" value="Genomic_DNA"/>
</dbReference>
<evidence type="ECO:0000256" key="10">
    <source>
        <dbReference type="ARBA" id="ARBA00024908"/>
    </source>
</evidence>
<dbReference type="Gene3D" id="3.40.630.30">
    <property type="match status" value="1"/>
</dbReference>